<dbReference type="EMBL" id="BARV01022311">
    <property type="protein sequence ID" value="GAI19214.1"/>
    <property type="molecule type" value="Genomic_DNA"/>
</dbReference>
<dbReference type="AlphaFoldDB" id="X1NKJ7"/>
<name>X1NKJ7_9ZZZZ</name>
<protein>
    <submittedName>
        <fullName evidence="1">Uncharacterized protein</fullName>
    </submittedName>
</protein>
<proteinExistence type="predicted"/>
<gene>
    <name evidence="1" type="ORF">S06H3_36802</name>
</gene>
<accession>X1NKJ7</accession>
<comment type="caution">
    <text evidence="1">The sequence shown here is derived from an EMBL/GenBank/DDBJ whole genome shotgun (WGS) entry which is preliminary data.</text>
</comment>
<sequence>MKKLIIGLALVALLLVPAACAGEAQEESQEIVYDIGEGLTG</sequence>
<reference evidence="1" key="1">
    <citation type="journal article" date="2014" name="Front. Microbiol.">
        <title>High frequency of phylogenetically diverse reductive dehalogenase-homologous genes in deep subseafloor sedimentary metagenomes.</title>
        <authorList>
            <person name="Kawai M."/>
            <person name="Futagami T."/>
            <person name="Toyoda A."/>
            <person name="Takaki Y."/>
            <person name="Nishi S."/>
            <person name="Hori S."/>
            <person name="Arai W."/>
            <person name="Tsubouchi T."/>
            <person name="Morono Y."/>
            <person name="Uchiyama I."/>
            <person name="Ito T."/>
            <person name="Fujiyama A."/>
            <person name="Inagaki F."/>
            <person name="Takami H."/>
        </authorList>
    </citation>
    <scope>NUCLEOTIDE SEQUENCE</scope>
    <source>
        <strain evidence="1">Expedition CK06-06</strain>
    </source>
</reference>
<organism evidence="1">
    <name type="scientific">marine sediment metagenome</name>
    <dbReference type="NCBI Taxonomy" id="412755"/>
    <lineage>
        <taxon>unclassified sequences</taxon>
        <taxon>metagenomes</taxon>
        <taxon>ecological metagenomes</taxon>
    </lineage>
</organism>
<evidence type="ECO:0000313" key="1">
    <source>
        <dbReference type="EMBL" id="GAI19214.1"/>
    </source>
</evidence>